<proteinExistence type="predicted"/>
<name>A0A7Y1MSK1_9PSED</name>
<sequence length="117" mass="12692">MSFEHVEKVAQVRDQDSANERLAAGWSLLAVVPGFDNGVAYTNFVMGKTATGGAAHSDFPLANDAAVAAIQFALSDDDGMQFLRLWNGGDFDIIRREWPDAPEEVFIGADPLHKPSK</sequence>
<accession>A0A7Y1MSK1</accession>
<reference evidence="1 2" key="1">
    <citation type="journal article" date="2020" name="Front. Microbiol.">
        <title>Genetic Organization of the aprX-lipA2 Operon Affects the Proteolytic Potential of Pseudomonas Species in Milk.</title>
        <authorList>
            <person name="Maier C."/>
            <person name="Huptas C."/>
            <person name="von Neubeck M."/>
            <person name="Scherer S."/>
            <person name="Wenning M."/>
            <person name="Lucking G."/>
        </authorList>
    </citation>
    <scope>NUCLEOTIDE SEQUENCE [LARGE SCALE GENOMIC DNA]</scope>
    <source>
        <strain evidence="1 2">G4779</strain>
    </source>
</reference>
<dbReference type="Proteomes" id="UP000542111">
    <property type="component" value="Unassembled WGS sequence"/>
</dbReference>
<organism evidence="1 2">
    <name type="scientific">Pseudomonas gessardii</name>
    <dbReference type="NCBI Taxonomy" id="78544"/>
    <lineage>
        <taxon>Bacteria</taxon>
        <taxon>Pseudomonadati</taxon>
        <taxon>Pseudomonadota</taxon>
        <taxon>Gammaproteobacteria</taxon>
        <taxon>Pseudomonadales</taxon>
        <taxon>Pseudomonadaceae</taxon>
        <taxon>Pseudomonas</taxon>
    </lineage>
</organism>
<comment type="caution">
    <text evidence="1">The sequence shown here is derived from an EMBL/GenBank/DDBJ whole genome shotgun (WGS) entry which is preliminary data.</text>
</comment>
<dbReference type="RefSeq" id="WP_068585299.1">
    <property type="nucleotide sequence ID" value="NZ_JAAQYP010000035.1"/>
</dbReference>
<protein>
    <submittedName>
        <fullName evidence="1">Uncharacterized protein</fullName>
    </submittedName>
</protein>
<gene>
    <name evidence="1" type="ORF">HBO33_20065</name>
</gene>
<dbReference type="AlphaFoldDB" id="A0A7Y1MSK1"/>
<evidence type="ECO:0000313" key="2">
    <source>
        <dbReference type="Proteomes" id="UP000542111"/>
    </source>
</evidence>
<evidence type="ECO:0000313" key="1">
    <source>
        <dbReference type="EMBL" id="NNA97463.1"/>
    </source>
</evidence>
<dbReference type="EMBL" id="JAAQYP010000035">
    <property type="protein sequence ID" value="NNA97463.1"/>
    <property type="molecule type" value="Genomic_DNA"/>
</dbReference>